<keyword evidence="5 7" id="KW-1133">Transmembrane helix</keyword>
<dbReference type="PROSITE" id="PS50929">
    <property type="entry name" value="ABC_TM1F"/>
    <property type="match status" value="1"/>
</dbReference>
<protein>
    <submittedName>
        <fullName evidence="10">ABC transporter permease</fullName>
    </submittedName>
</protein>
<dbReference type="SMART" id="SM00382">
    <property type="entry name" value="AAA"/>
    <property type="match status" value="1"/>
</dbReference>
<feature type="transmembrane region" description="Helical" evidence="7">
    <location>
        <begin position="240"/>
        <end position="259"/>
    </location>
</feature>
<dbReference type="SUPFAM" id="SSF52540">
    <property type="entry name" value="P-loop containing nucleoside triphosphate hydrolases"/>
    <property type="match status" value="1"/>
</dbReference>
<dbReference type="STRING" id="297318.BK138_26715"/>
<dbReference type="GO" id="GO:0005886">
    <property type="term" value="C:plasma membrane"/>
    <property type="evidence" value="ECO:0007669"/>
    <property type="project" value="UniProtKB-SubCell"/>
</dbReference>
<feature type="transmembrane region" description="Helical" evidence="7">
    <location>
        <begin position="153"/>
        <end position="173"/>
    </location>
</feature>
<dbReference type="Pfam" id="PF00005">
    <property type="entry name" value="ABC_tran"/>
    <property type="match status" value="1"/>
</dbReference>
<evidence type="ECO:0000256" key="4">
    <source>
        <dbReference type="ARBA" id="ARBA00022840"/>
    </source>
</evidence>
<feature type="transmembrane region" description="Helical" evidence="7">
    <location>
        <begin position="48"/>
        <end position="69"/>
    </location>
</feature>
<dbReference type="AlphaFoldDB" id="A0A1R1EFI1"/>
<gene>
    <name evidence="10" type="ORF">BK138_26715</name>
</gene>
<evidence type="ECO:0000313" key="11">
    <source>
        <dbReference type="Proteomes" id="UP000187172"/>
    </source>
</evidence>
<dbReference type="GO" id="GO:0016887">
    <property type="term" value="F:ATP hydrolysis activity"/>
    <property type="evidence" value="ECO:0007669"/>
    <property type="project" value="InterPro"/>
</dbReference>
<proteinExistence type="predicted"/>
<dbReference type="InterPro" id="IPR011527">
    <property type="entry name" value="ABC1_TM_dom"/>
</dbReference>
<keyword evidence="6 7" id="KW-0472">Membrane</keyword>
<comment type="subcellular location">
    <subcellularLocation>
        <location evidence="1">Cell membrane</location>
        <topology evidence="1">Multi-pass membrane protein</topology>
    </subcellularLocation>
</comment>
<dbReference type="InterPro" id="IPR017871">
    <property type="entry name" value="ABC_transporter-like_CS"/>
</dbReference>
<feature type="domain" description="ABC transmembrane type-1" evidence="9">
    <location>
        <begin position="13"/>
        <end position="294"/>
    </location>
</feature>
<feature type="domain" description="ABC transporter" evidence="8">
    <location>
        <begin position="325"/>
        <end position="559"/>
    </location>
</feature>
<dbReference type="PANTHER" id="PTHR43394:SF1">
    <property type="entry name" value="ATP-BINDING CASSETTE SUB-FAMILY B MEMBER 10, MITOCHONDRIAL"/>
    <property type="match status" value="1"/>
</dbReference>
<feature type="transmembrane region" description="Helical" evidence="7">
    <location>
        <begin position="127"/>
        <end position="147"/>
    </location>
</feature>
<name>A0A1R1EFI1_9BACL</name>
<feature type="transmembrane region" description="Helical" evidence="7">
    <location>
        <begin position="12"/>
        <end position="36"/>
    </location>
</feature>
<dbReference type="PROSITE" id="PS00211">
    <property type="entry name" value="ABC_TRANSPORTER_1"/>
    <property type="match status" value="1"/>
</dbReference>
<dbReference type="Gene3D" id="3.40.50.300">
    <property type="entry name" value="P-loop containing nucleotide triphosphate hydrolases"/>
    <property type="match status" value="1"/>
</dbReference>
<dbReference type="Proteomes" id="UP000187172">
    <property type="component" value="Unassembled WGS sequence"/>
</dbReference>
<keyword evidence="4" id="KW-0067">ATP-binding</keyword>
<evidence type="ECO:0000259" key="9">
    <source>
        <dbReference type="PROSITE" id="PS50929"/>
    </source>
</evidence>
<dbReference type="InterPro" id="IPR039421">
    <property type="entry name" value="Type_1_exporter"/>
</dbReference>
<organism evidence="10 11">
    <name type="scientific">Paenibacillus rhizosphaerae</name>
    <dbReference type="NCBI Taxonomy" id="297318"/>
    <lineage>
        <taxon>Bacteria</taxon>
        <taxon>Bacillati</taxon>
        <taxon>Bacillota</taxon>
        <taxon>Bacilli</taxon>
        <taxon>Bacillales</taxon>
        <taxon>Paenibacillaceae</taxon>
        <taxon>Paenibacillus</taxon>
    </lineage>
</organism>
<accession>A0A1R1EFI1</accession>
<dbReference type="EMBL" id="MRTP01000010">
    <property type="protein sequence ID" value="OMF50594.1"/>
    <property type="molecule type" value="Genomic_DNA"/>
</dbReference>
<evidence type="ECO:0000313" key="10">
    <source>
        <dbReference type="EMBL" id="OMF50594.1"/>
    </source>
</evidence>
<dbReference type="SUPFAM" id="SSF90123">
    <property type="entry name" value="ABC transporter transmembrane region"/>
    <property type="match status" value="1"/>
</dbReference>
<dbReference type="GO" id="GO:0005524">
    <property type="term" value="F:ATP binding"/>
    <property type="evidence" value="ECO:0007669"/>
    <property type="project" value="UniProtKB-KW"/>
</dbReference>
<keyword evidence="2 7" id="KW-0812">Transmembrane</keyword>
<reference evidence="10 11" key="1">
    <citation type="submission" date="2016-11" db="EMBL/GenBank/DDBJ databases">
        <title>Paenibacillus species isolates.</title>
        <authorList>
            <person name="Beno S.M."/>
        </authorList>
    </citation>
    <scope>NUCLEOTIDE SEQUENCE [LARGE SCALE GENOMIC DNA]</scope>
    <source>
        <strain evidence="10 11">FSL R5-0378</strain>
    </source>
</reference>
<dbReference type="PROSITE" id="PS50893">
    <property type="entry name" value="ABC_TRANSPORTER_2"/>
    <property type="match status" value="1"/>
</dbReference>
<evidence type="ECO:0000256" key="1">
    <source>
        <dbReference type="ARBA" id="ARBA00004651"/>
    </source>
</evidence>
<dbReference type="InterPro" id="IPR027417">
    <property type="entry name" value="P-loop_NTPase"/>
</dbReference>
<sequence>MRKALLKNKGLIALTVCFSLIVSSGSVLVAILLQRIIDAAVKGDMGLFQQTLIVSIIYVPLLGLFGYLYSICSKALIRGWTVTLRDQVFRGILRRNFEQFSKTNTADYLSALSNDIKLIEENYVQPLLLTLQNVIIFVASLLIMLFLSPLVTGILVGCMILMFTVPSLFGKALQKRQEAVSTQMSVFTSRLKDMLSGYEVIKSYSMSKHAEKKFAQENEIAANTKFTADRTLAMNEGVSGILGSLTQFAVVFIAAYLILTGKLSAGSLVALVQLSNGFVGPVLVIMQNVPRIQGVKPVVKRIDALAEYDDHYYKGEIEPVFHANLQASQLSFAYKEGRTVLSDIDLTLFKGKKYALVGPSGCGKSTLVKLLSGSYAGYDGSITYDGIELKQLDRDLLQQMVSTIHQQVYMFDTDIRENICLYENYSEEEIQTAIQMSGIDQWISQLPNGLSSAVGENGSNFSGGQRQRIAVARALIRNMPILILDEGTSAVDMQTAYEIENRLLALSDLTLITITHNLNPDLLGSYDQVIYMNEGRIAGVGSLEELLEQNEGFRRFFTLEKPVAV</sequence>
<dbReference type="RefSeq" id="WP_076173882.1">
    <property type="nucleotide sequence ID" value="NZ_MRTP01000010.1"/>
</dbReference>
<evidence type="ECO:0000256" key="2">
    <source>
        <dbReference type="ARBA" id="ARBA00022692"/>
    </source>
</evidence>
<keyword evidence="11" id="KW-1185">Reference proteome</keyword>
<dbReference type="InterPro" id="IPR036640">
    <property type="entry name" value="ABC1_TM_sf"/>
</dbReference>
<evidence type="ECO:0000256" key="3">
    <source>
        <dbReference type="ARBA" id="ARBA00022741"/>
    </source>
</evidence>
<dbReference type="InterPro" id="IPR003439">
    <property type="entry name" value="ABC_transporter-like_ATP-bd"/>
</dbReference>
<dbReference type="GO" id="GO:0015421">
    <property type="term" value="F:ABC-type oligopeptide transporter activity"/>
    <property type="evidence" value="ECO:0007669"/>
    <property type="project" value="TreeGrafter"/>
</dbReference>
<dbReference type="InterPro" id="IPR003593">
    <property type="entry name" value="AAA+_ATPase"/>
</dbReference>
<comment type="caution">
    <text evidence="10">The sequence shown here is derived from an EMBL/GenBank/DDBJ whole genome shotgun (WGS) entry which is preliminary data.</text>
</comment>
<dbReference type="Pfam" id="PF00664">
    <property type="entry name" value="ABC_membrane"/>
    <property type="match status" value="1"/>
</dbReference>
<dbReference type="PANTHER" id="PTHR43394">
    <property type="entry name" value="ATP-DEPENDENT PERMEASE MDL1, MITOCHONDRIAL"/>
    <property type="match status" value="1"/>
</dbReference>
<evidence type="ECO:0000256" key="6">
    <source>
        <dbReference type="ARBA" id="ARBA00023136"/>
    </source>
</evidence>
<dbReference type="CDD" id="cd07346">
    <property type="entry name" value="ABC_6TM_exporters"/>
    <property type="match status" value="1"/>
</dbReference>
<dbReference type="Gene3D" id="1.20.1560.10">
    <property type="entry name" value="ABC transporter type 1, transmembrane domain"/>
    <property type="match status" value="1"/>
</dbReference>
<evidence type="ECO:0000256" key="5">
    <source>
        <dbReference type="ARBA" id="ARBA00022989"/>
    </source>
</evidence>
<evidence type="ECO:0000259" key="8">
    <source>
        <dbReference type="PROSITE" id="PS50893"/>
    </source>
</evidence>
<keyword evidence="3" id="KW-0547">Nucleotide-binding</keyword>
<evidence type="ECO:0000256" key="7">
    <source>
        <dbReference type="SAM" id="Phobius"/>
    </source>
</evidence>